<dbReference type="Proteomes" id="UP000612956">
    <property type="component" value="Unassembled WGS sequence"/>
</dbReference>
<organism evidence="1 2">
    <name type="scientific">Nocardia camponoti</name>
    <dbReference type="NCBI Taxonomy" id="1616106"/>
    <lineage>
        <taxon>Bacteria</taxon>
        <taxon>Bacillati</taxon>
        <taxon>Actinomycetota</taxon>
        <taxon>Actinomycetes</taxon>
        <taxon>Mycobacteriales</taxon>
        <taxon>Nocardiaceae</taxon>
        <taxon>Nocardia</taxon>
    </lineage>
</organism>
<keyword evidence="2" id="KW-1185">Reference proteome</keyword>
<gene>
    <name evidence="1" type="ORF">GCM10011591_43230</name>
</gene>
<name>A0A917VDY4_9NOCA</name>
<protein>
    <recommendedName>
        <fullName evidence="3">Peptidase</fullName>
    </recommendedName>
</protein>
<dbReference type="AlphaFoldDB" id="A0A917VDY4"/>
<reference evidence="1" key="1">
    <citation type="journal article" date="2014" name="Int. J. Syst. Evol. Microbiol.">
        <title>Complete genome sequence of Corynebacterium casei LMG S-19264T (=DSM 44701T), isolated from a smear-ripened cheese.</title>
        <authorList>
            <consortium name="US DOE Joint Genome Institute (JGI-PGF)"/>
            <person name="Walter F."/>
            <person name="Albersmeier A."/>
            <person name="Kalinowski J."/>
            <person name="Ruckert C."/>
        </authorList>
    </citation>
    <scope>NUCLEOTIDE SEQUENCE</scope>
    <source>
        <strain evidence="1">CGMCC 4.7278</strain>
    </source>
</reference>
<reference evidence="1" key="2">
    <citation type="submission" date="2020-09" db="EMBL/GenBank/DDBJ databases">
        <authorList>
            <person name="Sun Q."/>
            <person name="Zhou Y."/>
        </authorList>
    </citation>
    <scope>NUCLEOTIDE SEQUENCE</scope>
    <source>
        <strain evidence="1">CGMCC 4.7278</strain>
    </source>
</reference>
<dbReference type="RefSeq" id="WP_188830873.1">
    <property type="nucleotide sequence ID" value="NZ_BMMW01000005.1"/>
</dbReference>
<dbReference type="EMBL" id="BMMW01000005">
    <property type="protein sequence ID" value="GGK66423.1"/>
    <property type="molecule type" value="Genomic_DNA"/>
</dbReference>
<accession>A0A917VDY4</accession>
<comment type="caution">
    <text evidence="1">The sequence shown here is derived from an EMBL/GenBank/DDBJ whole genome shotgun (WGS) entry which is preliminary data.</text>
</comment>
<evidence type="ECO:0000313" key="1">
    <source>
        <dbReference type="EMBL" id="GGK66423.1"/>
    </source>
</evidence>
<dbReference type="PROSITE" id="PS51257">
    <property type="entry name" value="PROKAR_LIPOPROTEIN"/>
    <property type="match status" value="1"/>
</dbReference>
<evidence type="ECO:0008006" key="3">
    <source>
        <dbReference type="Google" id="ProtNLM"/>
    </source>
</evidence>
<proteinExistence type="predicted"/>
<sequence length="326" mass="34679">MRSWFSANGRLEFFLVFCSVALLSSACVALVLVPRLTSPPQLTADQADVLDATTELANPNLAAVRRDVQPYGPILVREAGATGRALVVAHPGQRADLDSLAQALAPATAAVDAVWGVEWNRAPTIIVAGDVTEFTALTRAAGADVTPDVAAVSLTGSYVPGSKPTDQRIIFNPEARRRVGDDGLATLLRHELTHVATRERTLDGAPLWLVEGYADYVAQHGQSATFSQVAPSLTTRLRAGQTPADLATDAEFTGPEAAYAYEAAWSFCAFVGERYGQASLTALYRDLAGGPQSAATTDRAFDAVLKATRPELLDGWRAWLRGRATS</sequence>
<evidence type="ECO:0000313" key="2">
    <source>
        <dbReference type="Proteomes" id="UP000612956"/>
    </source>
</evidence>